<name>A0A6I0JNX9_BACUN</name>
<dbReference type="Proteomes" id="UP000438773">
    <property type="component" value="Unassembled WGS sequence"/>
</dbReference>
<proteinExistence type="predicted"/>
<gene>
    <name evidence="1" type="ORF">GAQ75_23945</name>
</gene>
<reference evidence="1 2" key="1">
    <citation type="journal article" date="2019" name="Nat. Med.">
        <title>A library of human gut bacterial isolates paired with longitudinal multiomics data enables mechanistic microbiome research.</title>
        <authorList>
            <person name="Poyet M."/>
            <person name="Groussin M."/>
            <person name="Gibbons S.M."/>
            <person name="Avila-Pacheco J."/>
            <person name="Jiang X."/>
            <person name="Kearney S.M."/>
            <person name="Perrotta A.R."/>
            <person name="Berdy B."/>
            <person name="Zhao S."/>
            <person name="Lieberman T.D."/>
            <person name="Swanson P.K."/>
            <person name="Smith M."/>
            <person name="Roesemann S."/>
            <person name="Alexander J.E."/>
            <person name="Rich S.A."/>
            <person name="Livny J."/>
            <person name="Vlamakis H."/>
            <person name="Clish C."/>
            <person name="Bullock K."/>
            <person name="Deik A."/>
            <person name="Scott J."/>
            <person name="Pierce K.A."/>
            <person name="Xavier R.J."/>
            <person name="Alm E.J."/>
        </authorList>
    </citation>
    <scope>NUCLEOTIDE SEQUENCE [LARGE SCALE GENOMIC DNA]</scope>
    <source>
        <strain evidence="1 2">BIOML-A37</strain>
    </source>
</reference>
<organism evidence="1 2">
    <name type="scientific">Bacteroides uniformis</name>
    <dbReference type="NCBI Taxonomy" id="820"/>
    <lineage>
        <taxon>Bacteria</taxon>
        <taxon>Pseudomonadati</taxon>
        <taxon>Bacteroidota</taxon>
        <taxon>Bacteroidia</taxon>
        <taxon>Bacteroidales</taxon>
        <taxon>Bacteroidaceae</taxon>
        <taxon>Bacteroides</taxon>
    </lineage>
</organism>
<accession>A0A6I0JNX9</accession>
<dbReference type="AlphaFoldDB" id="A0A6I0JNX9"/>
<sequence length="156" mass="17615">GKLLSSDISPFHQIYDWDVQYPWIRSKPEISVRYRIRLRYPGANDAGIEQSEYEPEACFPAWIVPQEGGQTGLCLEEPSTGQYFIPDMTGLPGLPELQPDGIPLRVELLIRQAHWISDVADPAYLKIISYSASLEAFSTKISDNQEVKSCNIQTEI</sequence>
<evidence type="ECO:0000313" key="2">
    <source>
        <dbReference type="Proteomes" id="UP000438773"/>
    </source>
</evidence>
<comment type="caution">
    <text evidence="1">The sequence shown here is derived from an EMBL/GenBank/DDBJ whole genome shotgun (WGS) entry which is preliminary data.</text>
</comment>
<dbReference type="EMBL" id="WCUQ01000168">
    <property type="protein sequence ID" value="KAB4115448.1"/>
    <property type="molecule type" value="Genomic_DNA"/>
</dbReference>
<protein>
    <submittedName>
        <fullName evidence="1">Uncharacterized protein</fullName>
    </submittedName>
</protein>
<feature type="non-terminal residue" evidence="1">
    <location>
        <position position="1"/>
    </location>
</feature>
<evidence type="ECO:0000313" key="1">
    <source>
        <dbReference type="EMBL" id="KAB4115448.1"/>
    </source>
</evidence>